<dbReference type="ExpressionAtlas" id="A0A2K3PNW5">
    <property type="expression patterns" value="baseline"/>
</dbReference>
<dbReference type="STRING" id="57577.A0A2K3PNW5"/>
<protein>
    <submittedName>
        <fullName evidence="1">Uncharacterized protein</fullName>
    </submittedName>
</protein>
<reference evidence="1 2" key="1">
    <citation type="journal article" date="2014" name="Am. J. Bot.">
        <title>Genome assembly and annotation for red clover (Trifolium pratense; Fabaceae).</title>
        <authorList>
            <person name="Istvanek J."/>
            <person name="Jaros M."/>
            <person name="Krenek A."/>
            <person name="Repkova J."/>
        </authorList>
    </citation>
    <scope>NUCLEOTIDE SEQUENCE [LARGE SCALE GENOMIC DNA]</scope>
    <source>
        <strain evidence="2">cv. Tatra</strain>
        <tissue evidence="1">Young leaves</tissue>
    </source>
</reference>
<dbReference type="EMBL" id="ASHM01008979">
    <property type="protein sequence ID" value="PNY16986.1"/>
    <property type="molecule type" value="Genomic_DNA"/>
</dbReference>
<reference evidence="1 2" key="2">
    <citation type="journal article" date="2017" name="Front. Plant Sci.">
        <title>Gene Classification and Mining of Molecular Markers Useful in Red Clover (Trifolium pratense) Breeding.</title>
        <authorList>
            <person name="Istvanek J."/>
            <person name="Dluhosova J."/>
            <person name="Dluhos P."/>
            <person name="Patkova L."/>
            <person name="Nedelnik J."/>
            <person name="Repkova J."/>
        </authorList>
    </citation>
    <scope>NUCLEOTIDE SEQUENCE [LARGE SCALE GENOMIC DNA]</scope>
    <source>
        <strain evidence="2">cv. Tatra</strain>
        <tissue evidence="1">Young leaves</tissue>
    </source>
</reference>
<comment type="caution">
    <text evidence="1">The sequence shown here is derived from an EMBL/GenBank/DDBJ whole genome shotgun (WGS) entry which is preliminary data.</text>
</comment>
<organism evidence="1 2">
    <name type="scientific">Trifolium pratense</name>
    <name type="common">Red clover</name>
    <dbReference type="NCBI Taxonomy" id="57577"/>
    <lineage>
        <taxon>Eukaryota</taxon>
        <taxon>Viridiplantae</taxon>
        <taxon>Streptophyta</taxon>
        <taxon>Embryophyta</taxon>
        <taxon>Tracheophyta</taxon>
        <taxon>Spermatophyta</taxon>
        <taxon>Magnoliopsida</taxon>
        <taxon>eudicotyledons</taxon>
        <taxon>Gunneridae</taxon>
        <taxon>Pentapetalae</taxon>
        <taxon>rosids</taxon>
        <taxon>fabids</taxon>
        <taxon>Fabales</taxon>
        <taxon>Fabaceae</taxon>
        <taxon>Papilionoideae</taxon>
        <taxon>50 kb inversion clade</taxon>
        <taxon>NPAAA clade</taxon>
        <taxon>Hologalegina</taxon>
        <taxon>IRL clade</taxon>
        <taxon>Trifolieae</taxon>
        <taxon>Trifolium</taxon>
    </lineage>
</organism>
<evidence type="ECO:0000313" key="2">
    <source>
        <dbReference type="Proteomes" id="UP000236291"/>
    </source>
</evidence>
<accession>A0A2K3PNW5</accession>
<dbReference type="AlphaFoldDB" id="A0A2K3PNW5"/>
<evidence type="ECO:0000313" key="1">
    <source>
        <dbReference type="EMBL" id="PNY16986.1"/>
    </source>
</evidence>
<proteinExistence type="predicted"/>
<name>A0A2K3PNW5_TRIPR</name>
<sequence length="125" mass="13981">MKLISDEFERVDTLGTNKKLCGCALRSTHELTYACELSGYTLSGVPIPLDSIHGHWKKLTMKAPLEDDTEDDYELDMNLAFDAIRTRYQLLDIVGKRALKSKLFGLAYSTTSSLCPPPEPIKTRG</sequence>
<dbReference type="Proteomes" id="UP000236291">
    <property type="component" value="Unassembled WGS sequence"/>
</dbReference>
<gene>
    <name evidence="1" type="ORF">L195_g013719</name>
</gene>